<gene>
    <name evidence="1" type="ORF">XNOV1_A003300</name>
</gene>
<evidence type="ECO:0000313" key="1">
    <source>
        <dbReference type="EMBL" id="CAJ1054318.1"/>
    </source>
</evidence>
<dbReference type="AlphaFoldDB" id="A0AAV1EZW4"/>
<proteinExistence type="predicted"/>
<keyword evidence="2" id="KW-1185">Reference proteome</keyword>
<reference evidence="1" key="1">
    <citation type="submission" date="2023-08" db="EMBL/GenBank/DDBJ databases">
        <authorList>
            <person name="Alioto T."/>
            <person name="Alioto T."/>
            <person name="Gomez Garrido J."/>
        </authorList>
    </citation>
    <scope>NUCLEOTIDE SEQUENCE</scope>
</reference>
<organism evidence="1 2">
    <name type="scientific">Xyrichtys novacula</name>
    <name type="common">Pearly razorfish</name>
    <name type="synonym">Hemipteronotus novacula</name>
    <dbReference type="NCBI Taxonomy" id="13765"/>
    <lineage>
        <taxon>Eukaryota</taxon>
        <taxon>Metazoa</taxon>
        <taxon>Chordata</taxon>
        <taxon>Craniata</taxon>
        <taxon>Vertebrata</taxon>
        <taxon>Euteleostomi</taxon>
        <taxon>Actinopterygii</taxon>
        <taxon>Neopterygii</taxon>
        <taxon>Teleostei</taxon>
        <taxon>Neoteleostei</taxon>
        <taxon>Acanthomorphata</taxon>
        <taxon>Eupercaria</taxon>
        <taxon>Labriformes</taxon>
        <taxon>Labridae</taxon>
        <taxon>Xyrichtys</taxon>
    </lineage>
</organism>
<name>A0AAV1EZW4_XYRNO</name>
<dbReference type="EMBL" id="OY660867">
    <property type="protein sequence ID" value="CAJ1054318.1"/>
    <property type="molecule type" value="Genomic_DNA"/>
</dbReference>
<protein>
    <submittedName>
        <fullName evidence="1">Uncharacterized protein</fullName>
    </submittedName>
</protein>
<evidence type="ECO:0000313" key="2">
    <source>
        <dbReference type="Proteomes" id="UP001178508"/>
    </source>
</evidence>
<dbReference type="Proteomes" id="UP001178508">
    <property type="component" value="Chromosome 4"/>
</dbReference>
<sequence>MAVKGQRYLKALMSLSLDELQSRDLRQQRRLTVSDSSCRAAVAMVTGHTRTHSDSTEEEDVVLTAVEIQEY</sequence>
<accession>A0AAV1EZW4</accession>